<keyword evidence="11" id="KW-1185">Reference proteome</keyword>
<evidence type="ECO:0000313" key="10">
    <source>
        <dbReference type="EMBL" id="PRW58370.1"/>
    </source>
</evidence>
<organism evidence="10 11">
    <name type="scientific">Chlorella sorokiniana</name>
    <name type="common">Freshwater green alga</name>
    <dbReference type="NCBI Taxonomy" id="3076"/>
    <lineage>
        <taxon>Eukaryota</taxon>
        <taxon>Viridiplantae</taxon>
        <taxon>Chlorophyta</taxon>
        <taxon>core chlorophytes</taxon>
        <taxon>Trebouxiophyceae</taxon>
        <taxon>Chlorellales</taxon>
        <taxon>Chlorellaceae</taxon>
        <taxon>Chlorella clade</taxon>
        <taxon>Chlorella</taxon>
    </lineage>
</organism>
<evidence type="ECO:0000259" key="9">
    <source>
        <dbReference type="Pfam" id="PF01490"/>
    </source>
</evidence>
<evidence type="ECO:0000256" key="2">
    <source>
        <dbReference type="ARBA" id="ARBA00022448"/>
    </source>
</evidence>
<comment type="subcellular location">
    <subcellularLocation>
        <location evidence="1">Membrane</location>
    </subcellularLocation>
</comment>
<feature type="transmembrane region" description="Helical" evidence="8">
    <location>
        <begin position="497"/>
        <end position="522"/>
    </location>
</feature>
<feature type="compositionally biased region" description="Low complexity" evidence="7">
    <location>
        <begin position="246"/>
        <end position="265"/>
    </location>
</feature>
<gene>
    <name evidence="10" type="ORF">C2E21_3167</name>
</gene>
<evidence type="ECO:0000256" key="4">
    <source>
        <dbReference type="ARBA" id="ARBA00022970"/>
    </source>
</evidence>
<feature type="region of interest" description="Disordered" evidence="7">
    <location>
        <begin position="227"/>
        <end position="288"/>
    </location>
</feature>
<feature type="transmembrane region" description="Helical" evidence="8">
    <location>
        <begin position="542"/>
        <end position="562"/>
    </location>
</feature>
<keyword evidence="5 8" id="KW-1133">Transmembrane helix</keyword>
<evidence type="ECO:0000256" key="8">
    <source>
        <dbReference type="SAM" id="Phobius"/>
    </source>
</evidence>
<feature type="compositionally biased region" description="Low complexity" evidence="7">
    <location>
        <begin position="159"/>
        <end position="193"/>
    </location>
</feature>
<evidence type="ECO:0000256" key="7">
    <source>
        <dbReference type="SAM" id="MobiDB-lite"/>
    </source>
</evidence>
<feature type="transmembrane region" description="Helical" evidence="8">
    <location>
        <begin position="838"/>
        <end position="858"/>
    </location>
</feature>
<comment type="caution">
    <text evidence="10">The sequence shown here is derived from an EMBL/GenBank/DDBJ whole genome shotgun (WGS) entry which is preliminary data.</text>
</comment>
<sequence>MAVAVAAPSCGLGRSATPARGSRQQQGALPAAQGLHSAQPSPSAPAAPRRLSVRTHASQSTTAAAGLAQYHLAQRRGGAAADWFQAAVCDIVKQADVQAPFLQAVHLPPAGGSPRLQTFGVQEAVVGAPELWQGIAEHVGQSSPDVVILVQRVSPNAAAGSPQGAIDAAAAQQQQPGSLAGSPPSSPRSPRSSLEMRAHAQEVCDRLVSSGVADAILQGQVGDCCDGSSHAHSHSHGVEHPAARSQQGAEPAAAGAQRQAGAARPLPLPSIVPFSAPGSSSSGSGGSLVRRRDAVRAAALRPAGVPGGDSTACQQQGGCFYGVVVQSRQHTGVEGCYLLKTVRNVSPGTGCTCTHFSLTRISAGEHLEKQFVQSWLLHPNGPICIIIFYIIQLLSSRMLAMVYCVNGVEHARYHHAVKNILGKWDSWSVSFFQLLNCTLITIAYTITGALALKTIATFACEIDGVAEGDCFNETWKLTLIFSASQVILSQVPNLESAWWVSAMGVATSLFYCLVALVLGLIYSGNHLGSVGGIQANDVNKAFGVLNSLGGIAFAYSFSLILLEIQDTLKQPPSTDKSMKVAVNVAVTMAFVFYFTVAVAGYVSLGNEVPGMVLAGFPQAPKGVLIAANVAIMLHMVAAYQIYGQAIFDSLESHIKAWRLRRAGVKPVGAITDAEKAGAPVTTAPYPAAPAGAVGAPDVSSEEAVRARMVRSSATVPTLRPEGWKEPARISARAGPPEGGLQRTSIVDNLRRLSQTAAMYHVNTGVANETVPLNDENYLLPFWMRLLVRTLYVCFSCIVSVVLPFFGSIVGLIGALTFFPLSIWMYYRVYRPGKGVKWAMLITGVIMFLVCGAATVAAVRDIILGWSNFKIFGD</sequence>
<feature type="compositionally biased region" description="Low complexity" evidence="7">
    <location>
        <begin position="24"/>
        <end position="48"/>
    </location>
</feature>
<keyword evidence="3 8" id="KW-0812">Transmembrane</keyword>
<dbReference type="EMBL" id="LHPG02000005">
    <property type="protein sequence ID" value="PRW58370.1"/>
    <property type="molecule type" value="Genomic_DNA"/>
</dbReference>
<dbReference type="PANTHER" id="PTHR48017">
    <property type="entry name" value="OS05G0424000 PROTEIN-RELATED"/>
    <property type="match status" value="1"/>
</dbReference>
<dbReference type="GO" id="GO:0016020">
    <property type="term" value="C:membrane"/>
    <property type="evidence" value="ECO:0007669"/>
    <property type="project" value="UniProtKB-SubCell"/>
</dbReference>
<dbReference type="AlphaFoldDB" id="A0A2P6TWD1"/>
<dbReference type="Proteomes" id="UP000239899">
    <property type="component" value="Unassembled WGS sequence"/>
</dbReference>
<accession>A0A2P6TWD1</accession>
<dbReference type="GO" id="GO:0006865">
    <property type="term" value="P:amino acid transport"/>
    <property type="evidence" value="ECO:0007669"/>
    <property type="project" value="UniProtKB-KW"/>
</dbReference>
<keyword evidence="2" id="KW-0813">Transport</keyword>
<feature type="region of interest" description="Disordered" evidence="7">
    <location>
        <begin position="159"/>
        <end position="197"/>
    </location>
</feature>
<dbReference type="Pfam" id="PF01490">
    <property type="entry name" value="Aa_trans"/>
    <property type="match status" value="1"/>
</dbReference>
<evidence type="ECO:0000256" key="3">
    <source>
        <dbReference type="ARBA" id="ARBA00022692"/>
    </source>
</evidence>
<evidence type="ECO:0000313" key="11">
    <source>
        <dbReference type="Proteomes" id="UP000239899"/>
    </source>
</evidence>
<feature type="region of interest" description="Disordered" evidence="7">
    <location>
        <begin position="1"/>
        <end position="49"/>
    </location>
</feature>
<protein>
    <submittedName>
        <fullName evidence="10">Amino acid permease 2</fullName>
    </submittedName>
</protein>
<feature type="transmembrane region" description="Helical" evidence="8">
    <location>
        <begin position="582"/>
        <end position="602"/>
    </location>
</feature>
<feature type="domain" description="Amino acid transporter transmembrane" evidence="9">
    <location>
        <begin position="381"/>
        <end position="855"/>
    </location>
</feature>
<keyword evidence="6 8" id="KW-0472">Membrane</keyword>
<dbReference type="InterPro" id="IPR013057">
    <property type="entry name" value="AA_transpt_TM"/>
</dbReference>
<name>A0A2P6TWD1_CHLSO</name>
<dbReference type="OrthoDB" id="655540at2759"/>
<reference evidence="10 11" key="1">
    <citation type="journal article" date="2018" name="Plant J.">
        <title>Genome sequences of Chlorella sorokiniana UTEX 1602 and Micractinium conductrix SAG 241.80: implications to maltose excretion by a green alga.</title>
        <authorList>
            <person name="Arriola M.B."/>
            <person name="Velmurugan N."/>
            <person name="Zhang Y."/>
            <person name="Plunkett M.H."/>
            <person name="Hondzo H."/>
            <person name="Barney B.M."/>
        </authorList>
    </citation>
    <scope>NUCLEOTIDE SEQUENCE [LARGE SCALE GENOMIC DNA]</scope>
    <source>
        <strain evidence="11">UTEX 1602</strain>
    </source>
</reference>
<evidence type="ECO:0000256" key="6">
    <source>
        <dbReference type="ARBA" id="ARBA00023136"/>
    </source>
</evidence>
<proteinExistence type="predicted"/>
<feature type="transmembrane region" description="Helical" evidence="8">
    <location>
        <begin position="808"/>
        <end position="826"/>
    </location>
</feature>
<evidence type="ECO:0000256" key="1">
    <source>
        <dbReference type="ARBA" id="ARBA00004370"/>
    </source>
</evidence>
<evidence type="ECO:0000256" key="5">
    <source>
        <dbReference type="ARBA" id="ARBA00022989"/>
    </source>
</evidence>
<keyword evidence="4" id="KW-0029">Amino-acid transport</keyword>